<dbReference type="Proteomes" id="UP000887565">
    <property type="component" value="Unplaced"/>
</dbReference>
<feature type="compositionally biased region" description="Basic and acidic residues" evidence="1">
    <location>
        <begin position="10"/>
        <end position="24"/>
    </location>
</feature>
<evidence type="ECO:0000313" key="2">
    <source>
        <dbReference type="Proteomes" id="UP000887565"/>
    </source>
</evidence>
<dbReference type="WBParaSite" id="nRc.2.0.1.t11453-RA">
    <property type="protein sequence ID" value="nRc.2.0.1.t11453-RA"/>
    <property type="gene ID" value="nRc.2.0.1.g11453"/>
</dbReference>
<protein>
    <submittedName>
        <fullName evidence="3">Uncharacterized protein</fullName>
    </submittedName>
</protein>
<feature type="region of interest" description="Disordered" evidence="1">
    <location>
        <begin position="1"/>
        <end position="24"/>
    </location>
</feature>
<proteinExistence type="predicted"/>
<dbReference type="AlphaFoldDB" id="A0A915ICE9"/>
<sequence length="67" mass="7770">MGESSSSNQDESRRIESLSTEDKICEESRHIPTLSERYESLDYEIIENKIYKNEEMSSTHQASKSIL</sequence>
<keyword evidence="2" id="KW-1185">Reference proteome</keyword>
<organism evidence="2 3">
    <name type="scientific">Romanomermis culicivorax</name>
    <name type="common">Nematode worm</name>
    <dbReference type="NCBI Taxonomy" id="13658"/>
    <lineage>
        <taxon>Eukaryota</taxon>
        <taxon>Metazoa</taxon>
        <taxon>Ecdysozoa</taxon>
        <taxon>Nematoda</taxon>
        <taxon>Enoplea</taxon>
        <taxon>Dorylaimia</taxon>
        <taxon>Mermithida</taxon>
        <taxon>Mermithoidea</taxon>
        <taxon>Mermithidae</taxon>
        <taxon>Romanomermis</taxon>
    </lineage>
</organism>
<accession>A0A915ICE9</accession>
<reference evidence="3" key="1">
    <citation type="submission" date="2022-11" db="UniProtKB">
        <authorList>
            <consortium name="WormBaseParasite"/>
        </authorList>
    </citation>
    <scope>IDENTIFICATION</scope>
</reference>
<evidence type="ECO:0000256" key="1">
    <source>
        <dbReference type="SAM" id="MobiDB-lite"/>
    </source>
</evidence>
<name>A0A915ICE9_ROMCU</name>
<evidence type="ECO:0000313" key="3">
    <source>
        <dbReference type="WBParaSite" id="nRc.2.0.1.t11453-RA"/>
    </source>
</evidence>